<reference evidence="3" key="1">
    <citation type="submission" date="2018-05" db="EMBL/GenBank/DDBJ databases">
        <authorList>
            <person name="Lanie J.A."/>
            <person name="Ng W.-L."/>
            <person name="Kazmierczak K.M."/>
            <person name="Andrzejewski T.M."/>
            <person name="Davidsen T.M."/>
            <person name="Wayne K.J."/>
            <person name="Tettelin H."/>
            <person name="Glass J.I."/>
            <person name="Rusch D."/>
            <person name="Podicherti R."/>
            <person name="Tsui H.-C.T."/>
            <person name="Winkler M.E."/>
        </authorList>
    </citation>
    <scope>NUCLEOTIDE SEQUENCE</scope>
    <source>
        <strain evidence="3">ZC4RG45</strain>
    </source>
</reference>
<dbReference type="Gene3D" id="3.10.180.10">
    <property type="entry name" value="2,3-Dihydroxybiphenyl 1,2-Dioxygenase, domain 1"/>
    <property type="match status" value="1"/>
</dbReference>
<dbReference type="PANTHER" id="PTHR33990">
    <property type="entry name" value="PROTEIN YJDN-RELATED"/>
    <property type="match status" value="1"/>
</dbReference>
<reference evidence="2 4" key="3">
    <citation type="journal article" date="2021" name="BMC Genomics">
        <title>Genome-resolved metagenome and metatranscriptome analyses of thermophilic composting reveal key bacterial players and their metabolic interactions.</title>
        <authorList>
            <person name="Braga L.P.P."/>
            <person name="Pereira R.V."/>
            <person name="Martins L.F."/>
            <person name="Moura L.M.S."/>
            <person name="Sanchez F.B."/>
            <person name="Patane J.S.L."/>
            <person name="da Silva A.M."/>
            <person name="Setubal J.C."/>
        </authorList>
    </citation>
    <scope>NUCLEOTIDE SEQUENCE [LARGE SCALE GENOMIC DNA]</scope>
    <source>
        <strain evidence="2">ZC4RG45</strain>
    </source>
</reference>
<protein>
    <submittedName>
        <fullName evidence="2">VOC family protein</fullName>
    </submittedName>
</protein>
<name>A0A2W4JF37_9PSEU</name>
<dbReference type="PIRSF" id="PIRSF021700">
    <property type="entry name" value="3_dmu_93_MTrfase"/>
    <property type="match status" value="1"/>
</dbReference>
<dbReference type="Proteomes" id="UP000249324">
    <property type="component" value="Unassembled WGS sequence"/>
</dbReference>
<dbReference type="InterPro" id="IPR028973">
    <property type="entry name" value="PhnB-like"/>
</dbReference>
<sequence length="151" mass="16540">MSSVQTFLWFASGAEEAAEFYVSLVPDSRIVDVQRGPDGQVVAVRIDLDGQRFGLLNGNPHYAPNDFASIYVERPTQEDVDRLWDALLDGGEPAACGWLRDRYGVSWQVIPAELPGLLADPDPAKARAATEAMLTMQKIEIDKIKQAHAAA</sequence>
<dbReference type="STRING" id="1111738.GCA_000427905_00520"/>
<organism evidence="3">
    <name type="scientific">Thermocrispum agreste</name>
    <dbReference type="NCBI Taxonomy" id="37925"/>
    <lineage>
        <taxon>Bacteria</taxon>
        <taxon>Bacillati</taxon>
        <taxon>Actinomycetota</taxon>
        <taxon>Actinomycetes</taxon>
        <taxon>Pseudonocardiales</taxon>
        <taxon>Pseudonocardiaceae</taxon>
        <taxon>Thermocrispum</taxon>
    </lineage>
</organism>
<comment type="caution">
    <text evidence="3">The sequence shown here is derived from an EMBL/GenBank/DDBJ whole genome shotgun (WGS) entry which is preliminary data.</text>
</comment>
<reference evidence="2" key="2">
    <citation type="submission" date="2018-05" db="EMBL/GenBank/DDBJ databases">
        <authorList>
            <person name="Moura L."/>
            <person name="Setubal J.C."/>
        </authorList>
    </citation>
    <scope>NUCLEOTIDE SEQUENCE</scope>
    <source>
        <strain evidence="2">ZC4RG45</strain>
    </source>
</reference>
<dbReference type="EMBL" id="QGUI01000295">
    <property type="protein sequence ID" value="PZM97680.1"/>
    <property type="molecule type" value="Genomic_DNA"/>
</dbReference>
<accession>A0A2W4JF37</accession>
<evidence type="ECO:0000259" key="1">
    <source>
        <dbReference type="Pfam" id="PF06983"/>
    </source>
</evidence>
<dbReference type="AlphaFoldDB" id="A0A2W4JF37"/>
<dbReference type="Pfam" id="PF06983">
    <property type="entry name" value="3-dmu-9_3-mt"/>
    <property type="match status" value="1"/>
</dbReference>
<reference evidence="2" key="4">
    <citation type="submission" date="2023-08" db="EMBL/GenBank/DDBJ databases">
        <authorList>
            <person name="Guima S.E.S."/>
            <person name="Martins L.F."/>
            <person name="Silva A.M."/>
            <person name="Setubal J.C."/>
        </authorList>
    </citation>
    <scope>NUCLEOTIDE SEQUENCE</scope>
    <source>
        <strain evidence="2">ZC4RG45</strain>
    </source>
</reference>
<evidence type="ECO:0000313" key="2">
    <source>
        <dbReference type="EMBL" id="MFO7192593.1"/>
    </source>
</evidence>
<dbReference type="PANTHER" id="PTHR33990:SF2">
    <property type="entry name" value="PHNB-LIKE DOMAIN-CONTAINING PROTEIN"/>
    <property type="match status" value="1"/>
</dbReference>
<dbReference type="CDD" id="cd06588">
    <property type="entry name" value="PhnB_like"/>
    <property type="match status" value="1"/>
</dbReference>
<evidence type="ECO:0000313" key="4">
    <source>
        <dbReference type="Proteomes" id="UP000249324"/>
    </source>
</evidence>
<dbReference type="SUPFAM" id="SSF54593">
    <property type="entry name" value="Glyoxalase/Bleomycin resistance protein/Dihydroxybiphenyl dioxygenase"/>
    <property type="match status" value="1"/>
</dbReference>
<feature type="domain" description="PhnB-like" evidence="1">
    <location>
        <begin position="4"/>
        <end position="110"/>
    </location>
</feature>
<dbReference type="InterPro" id="IPR009725">
    <property type="entry name" value="3_dmu_93_MTrfase"/>
</dbReference>
<gene>
    <name evidence="2" type="ORF">DIU77_010165</name>
    <name evidence="3" type="ORF">DIU77_08940</name>
</gene>
<dbReference type="EMBL" id="QGUI02000112">
    <property type="protein sequence ID" value="MFO7192593.1"/>
    <property type="molecule type" value="Genomic_DNA"/>
</dbReference>
<evidence type="ECO:0000313" key="3">
    <source>
        <dbReference type="EMBL" id="PZM97680.1"/>
    </source>
</evidence>
<proteinExistence type="predicted"/>
<dbReference type="InterPro" id="IPR029068">
    <property type="entry name" value="Glyas_Bleomycin-R_OHBP_Dase"/>
</dbReference>